<sequence length="90" mass="9056">MGGQSLLPPLLFPGLLGPLQAAVGGLAGEGWTSGLGSRVDPTLLPGPPRPAQRLLGGPWGAGGYFPLAPPTLGLLGPFRGGFLPQYGQDL</sequence>
<proteinExistence type="predicted"/>
<organism evidence="1 2">
    <name type="scientific">Thermus aquaticus (strain ATCC BAA-2747 / Y51MC23)</name>
    <dbReference type="NCBI Taxonomy" id="498848"/>
    <lineage>
        <taxon>Bacteria</taxon>
        <taxon>Thermotogati</taxon>
        <taxon>Deinococcota</taxon>
        <taxon>Deinococci</taxon>
        <taxon>Thermales</taxon>
        <taxon>Thermaceae</taxon>
        <taxon>Thermus</taxon>
    </lineage>
</organism>
<keyword evidence="2" id="KW-1185">Reference proteome</keyword>
<name>A0ABM5VPT9_THEA5</name>
<evidence type="ECO:0008006" key="3">
    <source>
        <dbReference type="Google" id="ProtNLM"/>
    </source>
</evidence>
<evidence type="ECO:0000313" key="2">
    <source>
        <dbReference type="Proteomes" id="UP000058660"/>
    </source>
</evidence>
<geneLocation type="plasmid" evidence="1 2">
    <name>pTA14</name>
</geneLocation>
<dbReference type="EMBL" id="CP010823">
    <property type="protein sequence ID" value="ALJ92204.1"/>
    <property type="molecule type" value="Genomic_DNA"/>
</dbReference>
<keyword evidence="1" id="KW-0614">Plasmid</keyword>
<gene>
    <name evidence="1" type="ORF">TO73_2616</name>
</gene>
<reference evidence="2" key="1">
    <citation type="journal article" date="2015" name="PLoS ONE">
        <title>Complete Genome Sequence of Thermus aquaticus Y51MC23.</title>
        <authorList>
            <person name="Brumm P.J."/>
            <person name="Monsma S."/>
            <person name="Keough B."/>
            <person name="Jasinovica S."/>
            <person name="Ferguson E."/>
            <person name="Schoenfeld T."/>
            <person name="Lodes M."/>
            <person name="Mead D.A."/>
        </authorList>
    </citation>
    <scope>NUCLEOTIDE SEQUENCE [LARGE SCALE GENOMIC DNA]</scope>
    <source>
        <strain evidence="2">BAA-2747 / Y51MC23</strain>
    </source>
</reference>
<accession>A0ABM5VPT9</accession>
<evidence type="ECO:0000313" key="1">
    <source>
        <dbReference type="EMBL" id="ALJ92204.1"/>
    </source>
</evidence>
<protein>
    <recommendedName>
        <fullName evidence="3">Elastin</fullName>
    </recommendedName>
</protein>
<dbReference type="Proteomes" id="UP000058660">
    <property type="component" value="Plasmid pTA14"/>
</dbReference>